<evidence type="ECO:0000313" key="5">
    <source>
        <dbReference type="Proteomes" id="UP000431304"/>
    </source>
</evidence>
<dbReference type="Proteomes" id="UP000431304">
    <property type="component" value="Unassembled WGS sequence"/>
</dbReference>
<dbReference type="RefSeq" id="WP_021738846.1">
    <property type="nucleotide sequence ID" value="NZ_CABKSU010000042.1"/>
</dbReference>
<reference evidence="3 4" key="1">
    <citation type="submission" date="2014-09" db="EMBL/GenBank/DDBJ databases">
        <title>Butyrate-producing bacteria isolated from human gut.</title>
        <authorList>
            <person name="Zhang Q."/>
            <person name="Zhao L."/>
        </authorList>
    </citation>
    <scope>NUCLEOTIDE SEQUENCE [LARGE SCALE GENOMIC DNA]</scope>
    <source>
        <strain evidence="3 4">21</strain>
    </source>
</reference>
<protein>
    <submittedName>
        <fullName evidence="3">Uncharacterized protein</fullName>
    </submittedName>
</protein>
<reference evidence="2 5" key="2">
    <citation type="journal article" date="2019" name="Nat. Med.">
        <title>A library of human gut bacterial isolates paired with longitudinal multiomics data enables mechanistic microbiome research.</title>
        <authorList>
            <person name="Poyet M."/>
            <person name="Groussin M."/>
            <person name="Gibbons S.M."/>
            <person name="Avila-Pacheco J."/>
            <person name="Jiang X."/>
            <person name="Kearney S.M."/>
            <person name="Perrotta A.R."/>
            <person name="Berdy B."/>
            <person name="Zhao S."/>
            <person name="Lieberman T.D."/>
            <person name="Swanson P.K."/>
            <person name="Smith M."/>
            <person name="Roesemann S."/>
            <person name="Alexander J.E."/>
            <person name="Rich S.A."/>
            <person name="Livny J."/>
            <person name="Vlamakis H."/>
            <person name="Clish C."/>
            <person name="Bullock K."/>
            <person name="Deik A."/>
            <person name="Scott J."/>
            <person name="Pierce K.A."/>
            <person name="Xavier R.J."/>
            <person name="Alm E.J."/>
        </authorList>
    </citation>
    <scope>NUCLEOTIDE SEQUENCE [LARGE SCALE GENOMIC DNA]</scope>
    <source>
        <strain evidence="2 5">BIOML-A3</strain>
    </source>
</reference>
<feature type="compositionally biased region" description="Basic and acidic residues" evidence="1">
    <location>
        <begin position="71"/>
        <end position="88"/>
    </location>
</feature>
<evidence type="ECO:0000313" key="4">
    <source>
        <dbReference type="Proteomes" id="UP000245288"/>
    </source>
</evidence>
<comment type="caution">
    <text evidence="3">The sequence shown here is derived from an EMBL/GenBank/DDBJ whole genome shotgun (WGS) entry which is preliminary data.</text>
</comment>
<sequence>MKKNPYQFTIRFNSTIAGHCQAAAFLNRCGTRAKAHVIAEALDLYLREKKQLLGLGELERIEVVPEMNGQEQREDKRQEKKADQKAIPKPEPVVYAPEVEALNEEDLDAIAASLGAWDMED</sequence>
<evidence type="ECO:0000313" key="3">
    <source>
        <dbReference type="EMBL" id="PWE85757.1"/>
    </source>
</evidence>
<evidence type="ECO:0000256" key="1">
    <source>
        <dbReference type="SAM" id="MobiDB-lite"/>
    </source>
</evidence>
<name>A0A2V1JM61_EUBRA</name>
<accession>A0A2V1JM61</accession>
<proteinExistence type="predicted"/>
<gene>
    <name evidence="2" type="ORF">GKE72_12345</name>
    <name evidence="3" type="ORF">LG34_13985</name>
</gene>
<keyword evidence="4" id="KW-1185">Reference proteome</keyword>
<organism evidence="3 4">
    <name type="scientific">Eubacterium ramulus</name>
    <dbReference type="NCBI Taxonomy" id="39490"/>
    <lineage>
        <taxon>Bacteria</taxon>
        <taxon>Bacillati</taxon>
        <taxon>Bacillota</taxon>
        <taxon>Clostridia</taxon>
        <taxon>Eubacteriales</taxon>
        <taxon>Eubacteriaceae</taxon>
        <taxon>Eubacterium</taxon>
    </lineage>
</organism>
<feature type="region of interest" description="Disordered" evidence="1">
    <location>
        <begin position="65"/>
        <end position="90"/>
    </location>
</feature>
<evidence type="ECO:0000313" key="2">
    <source>
        <dbReference type="EMBL" id="MSD16833.1"/>
    </source>
</evidence>
<dbReference type="GeneID" id="42786299"/>
<dbReference type="AlphaFoldDB" id="A0A2V1JM61"/>
<dbReference type="EMBL" id="JRFU01000154">
    <property type="protein sequence ID" value="PWE85757.1"/>
    <property type="molecule type" value="Genomic_DNA"/>
</dbReference>
<dbReference type="Proteomes" id="UP000245288">
    <property type="component" value="Unassembled WGS sequence"/>
</dbReference>
<dbReference type="EMBL" id="WKRA01000022">
    <property type="protein sequence ID" value="MSD16833.1"/>
    <property type="molecule type" value="Genomic_DNA"/>
</dbReference>